<protein>
    <submittedName>
        <fullName evidence="1">Uncharacterized protein</fullName>
    </submittedName>
</protein>
<dbReference type="AlphaFoldDB" id="A0AAV7P315"/>
<proteinExistence type="predicted"/>
<dbReference type="EMBL" id="JANPWB010000011">
    <property type="protein sequence ID" value="KAJ1122652.1"/>
    <property type="molecule type" value="Genomic_DNA"/>
</dbReference>
<evidence type="ECO:0000313" key="1">
    <source>
        <dbReference type="EMBL" id="KAJ1122652.1"/>
    </source>
</evidence>
<dbReference type="Proteomes" id="UP001066276">
    <property type="component" value="Chromosome 7"/>
</dbReference>
<gene>
    <name evidence="1" type="ORF">NDU88_001137</name>
</gene>
<comment type="caution">
    <text evidence="1">The sequence shown here is derived from an EMBL/GenBank/DDBJ whole genome shotgun (WGS) entry which is preliminary data.</text>
</comment>
<keyword evidence="2" id="KW-1185">Reference proteome</keyword>
<organism evidence="1 2">
    <name type="scientific">Pleurodeles waltl</name>
    <name type="common">Iberian ribbed newt</name>
    <dbReference type="NCBI Taxonomy" id="8319"/>
    <lineage>
        <taxon>Eukaryota</taxon>
        <taxon>Metazoa</taxon>
        <taxon>Chordata</taxon>
        <taxon>Craniata</taxon>
        <taxon>Vertebrata</taxon>
        <taxon>Euteleostomi</taxon>
        <taxon>Amphibia</taxon>
        <taxon>Batrachia</taxon>
        <taxon>Caudata</taxon>
        <taxon>Salamandroidea</taxon>
        <taxon>Salamandridae</taxon>
        <taxon>Pleurodelinae</taxon>
        <taxon>Pleurodeles</taxon>
    </lineage>
</organism>
<reference evidence="1" key="1">
    <citation type="journal article" date="2022" name="bioRxiv">
        <title>Sequencing and chromosome-scale assembly of the giantPleurodeles waltlgenome.</title>
        <authorList>
            <person name="Brown T."/>
            <person name="Elewa A."/>
            <person name="Iarovenko S."/>
            <person name="Subramanian E."/>
            <person name="Araus A.J."/>
            <person name="Petzold A."/>
            <person name="Susuki M."/>
            <person name="Suzuki K.-i.T."/>
            <person name="Hayashi T."/>
            <person name="Toyoda A."/>
            <person name="Oliveira C."/>
            <person name="Osipova E."/>
            <person name="Leigh N.D."/>
            <person name="Simon A."/>
            <person name="Yun M.H."/>
        </authorList>
    </citation>
    <scope>NUCLEOTIDE SEQUENCE</scope>
    <source>
        <strain evidence="1">20211129_DDA</strain>
        <tissue evidence="1">Liver</tissue>
    </source>
</reference>
<evidence type="ECO:0000313" key="2">
    <source>
        <dbReference type="Proteomes" id="UP001066276"/>
    </source>
</evidence>
<name>A0AAV7P315_PLEWA</name>
<sequence length="150" mass="16358">MGIFEKSHTECEISHGAFLVLKNNNPRIFLIGRILELLYLRSAACLLLPVKCIPVSACQMKTRAKYHVGNVLGERRRKAGELLHLNLSVGCSLPCASNPGLMARPADGTNETVSIFLLVDFVVRACLAMGGGEMSANIGEYPYFNHPEGI</sequence>
<accession>A0AAV7P315</accession>